<proteinExistence type="predicted"/>
<evidence type="ECO:0000313" key="10">
    <source>
        <dbReference type="Proteomes" id="UP001472677"/>
    </source>
</evidence>
<evidence type="ECO:0000313" key="9">
    <source>
        <dbReference type="EMBL" id="KAK8523266.1"/>
    </source>
</evidence>
<keyword evidence="5 7" id="KW-1133">Transmembrane helix</keyword>
<evidence type="ECO:0000259" key="8">
    <source>
        <dbReference type="PROSITE" id="PS50011"/>
    </source>
</evidence>
<keyword evidence="6 7" id="KW-0472">Membrane</keyword>
<comment type="subcellular location">
    <subcellularLocation>
        <location evidence="1">Membrane</location>
    </subcellularLocation>
</comment>
<dbReference type="PROSITE" id="PS50011">
    <property type="entry name" value="PROTEIN_KINASE_DOM"/>
    <property type="match status" value="1"/>
</dbReference>
<evidence type="ECO:0000256" key="3">
    <source>
        <dbReference type="ARBA" id="ARBA00022692"/>
    </source>
</evidence>
<feature type="transmembrane region" description="Helical" evidence="7">
    <location>
        <begin position="299"/>
        <end position="320"/>
    </location>
</feature>
<sequence length="676" mass="75235">MQPSKLQHNHPKPDTLAQNYMIITITRSCSTTIRIGAFLPLSFLPPVSLMAAAATAAFGSLLLFLLAFLSFFPTLCFSGSDADSLLKFKKSLKNGDPKLNGWIPGSSPCPKKWVGVMCHRGTITGLHLTNLGLTGSVDVEALTQLRSLRTISLVNNTFTGPIPEFNELGTLKAIYLSNNQFTGEIPDDYFGSMRSLKKVWLNDNNFTGNIPSSLMQLRNLMELHLEGNQFSGKIPDLMYPNVLKSLNLSSNKLEGNIPESFSKFNASSFDRNIKLCGRLFKSHCVRHTTLDKPASPSTASIIITSVILVFVFFFVIVGIASTTHTKEHNLRSISSSRDPSKNVHIVADLTRPKLIKSSRKSSLSMEIKRESSHKEKNKNKTKDLIMVNGETTPFGLEDLMKASAEMLETGVLGSSYKAVMENEMVVVVKRTREMNKLGKERFGVEMKRFGDFKHPNVLAPLAFQFRREEKLIVSEYIPCGSLLCALHDDRGVFHAKLNWQNRLKIIKGIAEGLGYIHTQLATYVVPHGNLKSSNVLLTETYDPLLNDYGFQPFVNSDSVAQGLFAFKSPEYLQNQHVSPKSDVYCFGVVILEIMTGKYPLQYLNDGDGGIDIVQWAQSSVLENRVEELIDPEILSSGLVPMDQMVKIMKIGVACTKSNLEQRLNLNDVISKIREVN</sequence>
<comment type="caution">
    <text evidence="9">The sequence shown here is derived from an EMBL/GenBank/DDBJ whole genome shotgun (WGS) entry which is preliminary data.</text>
</comment>
<dbReference type="Pfam" id="PF00560">
    <property type="entry name" value="LRR_1"/>
    <property type="match status" value="1"/>
</dbReference>
<dbReference type="InterPro" id="IPR032675">
    <property type="entry name" value="LRR_dom_sf"/>
</dbReference>
<dbReference type="InterPro" id="IPR046959">
    <property type="entry name" value="PRK1-6/SRF4-like"/>
</dbReference>
<dbReference type="InterPro" id="IPR001245">
    <property type="entry name" value="Ser-Thr/Tyr_kinase_cat_dom"/>
</dbReference>
<dbReference type="SUPFAM" id="SSF52058">
    <property type="entry name" value="L domain-like"/>
    <property type="match status" value="1"/>
</dbReference>
<dbReference type="InterPro" id="IPR001611">
    <property type="entry name" value="Leu-rich_rpt"/>
</dbReference>
<dbReference type="Pfam" id="PF13855">
    <property type="entry name" value="LRR_8"/>
    <property type="match status" value="1"/>
</dbReference>
<dbReference type="Gene3D" id="3.30.200.20">
    <property type="entry name" value="Phosphorylase Kinase, domain 1"/>
    <property type="match status" value="1"/>
</dbReference>
<dbReference type="Gene3D" id="3.80.10.10">
    <property type="entry name" value="Ribonuclease Inhibitor"/>
    <property type="match status" value="2"/>
</dbReference>
<dbReference type="EMBL" id="JBBPBM010000043">
    <property type="protein sequence ID" value="KAK8523266.1"/>
    <property type="molecule type" value="Genomic_DNA"/>
</dbReference>
<feature type="domain" description="Protein kinase" evidence="8">
    <location>
        <begin position="401"/>
        <end position="676"/>
    </location>
</feature>
<dbReference type="PANTHER" id="PTHR48007">
    <property type="entry name" value="LEUCINE-RICH REPEAT RECEPTOR-LIKE PROTEIN KINASE PXC1"/>
    <property type="match status" value="1"/>
</dbReference>
<evidence type="ECO:0000256" key="2">
    <source>
        <dbReference type="ARBA" id="ARBA00022614"/>
    </source>
</evidence>
<evidence type="ECO:0000256" key="5">
    <source>
        <dbReference type="ARBA" id="ARBA00022989"/>
    </source>
</evidence>
<dbReference type="Pfam" id="PF07714">
    <property type="entry name" value="PK_Tyr_Ser-Thr"/>
    <property type="match status" value="1"/>
</dbReference>
<keyword evidence="4" id="KW-0677">Repeat</keyword>
<dbReference type="Pfam" id="PF08263">
    <property type="entry name" value="LRRNT_2"/>
    <property type="match status" value="1"/>
</dbReference>
<keyword evidence="2" id="KW-0433">Leucine-rich repeat</keyword>
<keyword evidence="10" id="KW-1185">Reference proteome</keyword>
<dbReference type="PANTHER" id="PTHR48007:SF29">
    <property type="entry name" value="POLLEN RECEPTOR-LIKE KINASE 3"/>
    <property type="match status" value="1"/>
</dbReference>
<dbReference type="Gene3D" id="1.10.510.10">
    <property type="entry name" value="Transferase(Phosphotransferase) domain 1"/>
    <property type="match status" value="1"/>
</dbReference>
<dbReference type="InterPro" id="IPR000719">
    <property type="entry name" value="Prot_kinase_dom"/>
</dbReference>
<dbReference type="SUPFAM" id="SSF56112">
    <property type="entry name" value="Protein kinase-like (PK-like)"/>
    <property type="match status" value="1"/>
</dbReference>
<accession>A0ABR2CU03</accession>
<evidence type="ECO:0000256" key="1">
    <source>
        <dbReference type="ARBA" id="ARBA00004370"/>
    </source>
</evidence>
<gene>
    <name evidence="9" type="ORF">V6N12_047792</name>
</gene>
<reference evidence="9 10" key="1">
    <citation type="journal article" date="2024" name="G3 (Bethesda)">
        <title>Genome assembly of Hibiscus sabdariffa L. provides insights into metabolisms of medicinal natural products.</title>
        <authorList>
            <person name="Kim T."/>
        </authorList>
    </citation>
    <scope>NUCLEOTIDE SEQUENCE [LARGE SCALE GENOMIC DNA]</scope>
    <source>
        <strain evidence="9">TK-2024</strain>
        <tissue evidence="9">Old leaves</tissue>
    </source>
</reference>
<evidence type="ECO:0000256" key="7">
    <source>
        <dbReference type="SAM" id="Phobius"/>
    </source>
</evidence>
<dbReference type="Proteomes" id="UP001472677">
    <property type="component" value="Unassembled WGS sequence"/>
</dbReference>
<organism evidence="9 10">
    <name type="scientific">Hibiscus sabdariffa</name>
    <name type="common">roselle</name>
    <dbReference type="NCBI Taxonomy" id="183260"/>
    <lineage>
        <taxon>Eukaryota</taxon>
        <taxon>Viridiplantae</taxon>
        <taxon>Streptophyta</taxon>
        <taxon>Embryophyta</taxon>
        <taxon>Tracheophyta</taxon>
        <taxon>Spermatophyta</taxon>
        <taxon>Magnoliopsida</taxon>
        <taxon>eudicotyledons</taxon>
        <taxon>Gunneridae</taxon>
        <taxon>Pentapetalae</taxon>
        <taxon>rosids</taxon>
        <taxon>malvids</taxon>
        <taxon>Malvales</taxon>
        <taxon>Malvaceae</taxon>
        <taxon>Malvoideae</taxon>
        <taxon>Hibiscus</taxon>
    </lineage>
</organism>
<dbReference type="InterPro" id="IPR013210">
    <property type="entry name" value="LRR_N_plant-typ"/>
</dbReference>
<feature type="transmembrane region" description="Helical" evidence="7">
    <location>
        <begin position="49"/>
        <end position="72"/>
    </location>
</feature>
<dbReference type="InterPro" id="IPR011009">
    <property type="entry name" value="Kinase-like_dom_sf"/>
</dbReference>
<evidence type="ECO:0000256" key="4">
    <source>
        <dbReference type="ARBA" id="ARBA00022737"/>
    </source>
</evidence>
<evidence type="ECO:0000256" key="6">
    <source>
        <dbReference type="ARBA" id="ARBA00023136"/>
    </source>
</evidence>
<name>A0ABR2CU03_9ROSI</name>
<keyword evidence="3 7" id="KW-0812">Transmembrane</keyword>
<protein>
    <recommendedName>
        <fullName evidence="8">Protein kinase domain-containing protein</fullName>
    </recommendedName>
</protein>